<dbReference type="Proteomes" id="UP001274830">
    <property type="component" value="Unassembled WGS sequence"/>
</dbReference>
<organism evidence="1 2">
    <name type="scientific">Recurvomyces mirabilis</name>
    <dbReference type="NCBI Taxonomy" id="574656"/>
    <lineage>
        <taxon>Eukaryota</taxon>
        <taxon>Fungi</taxon>
        <taxon>Dikarya</taxon>
        <taxon>Ascomycota</taxon>
        <taxon>Pezizomycotina</taxon>
        <taxon>Dothideomycetes</taxon>
        <taxon>Dothideomycetidae</taxon>
        <taxon>Mycosphaerellales</taxon>
        <taxon>Teratosphaeriaceae</taxon>
        <taxon>Recurvomyces</taxon>
    </lineage>
</organism>
<dbReference type="PANTHER" id="PTHR24148:SF64">
    <property type="entry name" value="HETEROKARYON INCOMPATIBILITY DOMAIN-CONTAINING PROTEIN"/>
    <property type="match status" value="1"/>
</dbReference>
<dbReference type="PANTHER" id="PTHR24148">
    <property type="entry name" value="ANKYRIN REPEAT DOMAIN-CONTAINING PROTEIN 39 HOMOLOG-RELATED"/>
    <property type="match status" value="1"/>
</dbReference>
<dbReference type="InterPro" id="IPR052895">
    <property type="entry name" value="HetReg/Transcr_Mod"/>
</dbReference>
<dbReference type="Pfam" id="PF26639">
    <property type="entry name" value="Het-6_barrel"/>
    <property type="match status" value="1"/>
</dbReference>
<accession>A0AAE0TNQ2</accession>
<protein>
    <submittedName>
        <fullName evidence="1">Uncharacterized protein</fullName>
    </submittedName>
</protein>
<dbReference type="AlphaFoldDB" id="A0AAE0TNQ2"/>
<proteinExistence type="predicted"/>
<evidence type="ECO:0000313" key="2">
    <source>
        <dbReference type="Proteomes" id="UP001274830"/>
    </source>
</evidence>
<gene>
    <name evidence="1" type="ORF">LTR78_009946</name>
</gene>
<reference evidence="1" key="1">
    <citation type="submission" date="2023-07" db="EMBL/GenBank/DDBJ databases">
        <title>Black Yeasts Isolated from many extreme environments.</title>
        <authorList>
            <person name="Coleine C."/>
            <person name="Stajich J.E."/>
            <person name="Selbmann L."/>
        </authorList>
    </citation>
    <scope>NUCLEOTIDE SEQUENCE</scope>
    <source>
        <strain evidence="1">CCFEE 5485</strain>
    </source>
</reference>
<sequence>MDVQKSGHVLGSCINLVEGGAGPDVVVRNAQDLGPAMVAGYDMSGNDVGCEGIHELLALKTYLEQKDEWPQFSVIGRSDLTVDTARLYNYAGEVYETMNSRRVFITQSGYVGLGSKHARVGAIVAVLSGGQWPFILRPMGSEYSMVAPCYVHGIMNGEAVQQHEAEGKEDFIFDMI</sequence>
<dbReference type="EMBL" id="JAUTXT010000061">
    <property type="protein sequence ID" value="KAK3670190.1"/>
    <property type="molecule type" value="Genomic_DNA"/>
</dbReference>
<keyword evidence="2" id="KW-1185">Reference proteome</keyword>
<evidence type="ECO:0000313" key="1">
    <source>
        <dbReference type="EMBL" id="KAK3670190.1"/>
    </source>
</evidence>
<name>A0AAE0TNQ2_9PEZI</name>
<comment type="caution">
    <text evidence="1">The sequence shown here is derived from an EMBL/GenBank/DDBJ whole genome shotgun (WGS) entry which is preliminary data.</text>
</comment>